<protein>
    <submittedName>
        <fullName evidence="1">Uncharacterized protein</fullName>
    </submittedName>
</protein>
<organism evidence="1 2">
    <name type="scientific">Lysinibacillus zambalensis</name>
    <dbReference type="NCBI Taxonomy" id="3160866"/>
    <lineage>
        <taxon>Bacteria</taxon>
        <taxon>Bacillati</taxon>
        <taxon>Bacillota</taxon>
        <taxon>Bacilli</taxon>
        <taxon>Bacillales</taxon>
        <taxon>Bacillaceae</taxon>
        <taxon>Lysinibacillus</taxon>
    </lineage>
</organism>
<reference evidence="1 2" key="1">
    <citation type="submission" date="2024-06" db="EMBL/GenBank/DDBJ databases">
        <title>Lysinibacillus zambalefons sp. nov., a Novel Firmicute Isolated from the Poon Bato Zambales Hyperalkaline Spring.</title>
        <authorList>
            <person name="Aja J.A."/>
            <person name="Lazaro J.E.H."/>
            <person name="Llorin L.D."/>
            <person name="Lim K.R."/>
            <person name="Teodosio J."/>
            <person name="Dalisay D.S."/>
        </authorList>
    </citation>
    <scope>NUCLEOTIDE SEQUENCE [LARGE SCALE GENOMIC DNA]</scope>
    <source>
        <strain evidence="1 2">M3</strain>
    </source>
</reference>
<sequence>MTDVWWDDQYINAKQLHLKANERGIEEPPKNPTEDDFSYWTIEMQKQEVHGLWSQIE</sequence>
<accession>A0ABV1MPI9</accession>
<name>A0ABV1MPI9_9BACI</name>
<comment type="caution">
    <text evidence="1">The sequence shown here is derived from an EMBL/GenBank/DDBJ whole genome shotgun (WGS) entry which is preliminary data.</text>
</comment>
<dbReference type="Proteomes" id="UP001478862">
    <property type="component" value="Unassembled WGS sequence"/>
</dbReference>
<dbReference type="EMBL" id="JBEGDG010000002">
    <property type="protein sequence ID" value="MEQ6353829.1"/>
    <property type="molecule type" value="Genomic_DNA"/>
</dbReference>
<keyword evidence="2" id="KW-1185">Reference proteome</keyword>
<evidence type="ECO:0000313" key="2">
    <source>
        <dbReference type="Proteomes" id="UP001478862"/>
    </source>
</evidence>
<dbReference type="RefSeq" id="WP_349658590.1">
    <property type="nucleotide sequence ID" value="NZ_JBEGDG010000002.1"/>
</dbReference>
<evidence type="ECO:0000313" key="1">
    <source>
        <dbReference type="EMBL" id="MEQ6353829.1"/>
    </source>
</evidence>
<gene>
    <name evidence="1" type="ORF">ABNX05_04315</name>
</gene>
<proteinExistence type="predicted"/>